<feature type="transmembrane region" description="Helical" evidence="7">
    <location>
        <begin position="61"/>
        <end position="88"/>
    </location>
</feature>
<keyword evidence="3 7" id="KW-1133">Transmembrane helix</keyword>
<feature type="compositionally biased region" description="Basic residues" evidence="6">
    <location>
        <begin position="338"/>
        <end position="349"/>
    </location>
</feature>
<keyword evidence="4 7" id="KW-0472">Membrane</keyword>
<keyword evidence="2 7" id="KW-0812">Transmembrane</keyword>
<organism evidence="9 10">
    <name type="scientific">Polytolypa hystricis (strain UAMH7299)</name>
    <dbReference type="NCBI Taxonomy" id="1447883"/>
    <lineage>
        <taxon>Eukaryota</taxon>
        <taxon>Fungi</taxon>
        <taxon>Dikarya</taxon>
        <taxon>Ascomycota</taxon>
        <taxon>Pezizomycotina</taxon>
        <taxon>Eurotiomycetes</taxon>
        <taxon>Eurotiomycetidae</taxon>
        <taxon>Onygenales</taxon>
        <taxon>Onygenales incertae sedis</taxon>
        <taxon>Polytolypa</taxon>
    </lineage>
</organism>
<feature type="transmembrane region" description="Helical" evidence="7">
    <location>
        <begin position="108"/>
        <end position="131"/>
    </location>
</feature>
<dbReference type="STRING" id="1447883.A0A2B7YHM0"/>
<dbReference type="Proteomes" id="UP000224634">
    <property type="component" value="Unassembled WGS sequence"/>
</dbReference>
<evidence type="ECO:0000256" key="4">
    <source>
        <dbReference type="ARBA" id="ARBA00023136"/>
    </source>
</evidence>
<protein>
    <recommendedName>
        <fullName evidence="8">Rhodopsin domain-containing protein</fullName>
    </recommendedName>
</protein>
<feature type="transmembrane region" description="Helical" evidence="7">
    <location>
        <begin position="31"/>
        <end position="49"/>
    </location>
</feature>
<dbReference type="Pfam" id="PF20684">
    <property type="entry name" value="Fung_rhodopsin"/>
    <property type="match status" value="1"/>
</dbReference>
<gene>
    <name evidence="9" type="ORF">AJ80_03630</name>
</gene>
<reference evidence="9 10" key="1">
    <citation type="submission" date="2017-10" db="EMBL/GenBank/DDBJ databases">
        <title>Comparative genomics in systemic dimorphic fungi from Ajellomycetaceae.</title>
        <authorList>
            <person name="Munoz J.F."/>
            <person name="Mcewen J.G."/>
            <person name="Clay O.K."/>
            <person name="Cuomo C.A."/>
        </authorList>
    </citation>
    <scope>NUCLEOTIDE SEQUENCE [LARGE SCALE GENOMIC DNA]</scope>
    <source>
        <strain evidence="9 10">UAMH7299</strain>
    </source>
</reference>
<feature type="transmembrane region" description="Helical" evidence="7">
    <location>
        <begin position="189"/>
        <end position="214"/>
    </location>
</feature>
<sequence length="474" mass="51927">MPLSSLGYGIGVPEARSIPDEPEEYTKRHSMIWGFSSLLLTLDVILVLYRCYSRIRIQRHFLLDDVVILLSLLCAFGVLACIIITSSYGLSQTFPSLEETMRQHRVKLTFVTAIIAVCGGLFVKLSVFLFILRNLKGRTVRTIIKILTGAYMTEVVLSLGFVASHCEPKVAFWGDDMTSTKKCFLNRKIMMTAFSTCLLNSVSSIVMASIPIALTLRKHLNRESRFWLITIAAFGYVAAMTAVFTTIEVSTMRESNAYLTNYFLWINLELYTGIVAASLPTVNPFHKALVAALSPNSNNNNNNNTCPAEQHGRNHDGSLFIMRSLSHRSHPSPCNNSTRHHRINHKHTHSSCERVASVSQSGNYKVEISGCPGSNRDSSSSCAGSQDEIIAAARQGRVPAIIRRTDVYIQSDSAATANADASATAADTTTNSKNNSSSSCTGGGGTISAEKDIADVNYYDYDIYNGPGSSGWKV</sequence>
<feature type="transmembrane region" description="Helical" evidence="7">
    <location>
        <begin position="226"/>
        <end position="247"/>
    </location>
</feature>
<dbReference type="PANTHER" id="PTHR33048:SF47">
    <property type="entry name" value="INTEGRAL MEMBRANE PROTEIN-RELATED"/>
    <property type="match status" value="1"/>
</dbReference>
<evidence type="ECO:0000256" key="5">
    <source>
        <dbReference type="ARBA" id="ARBA00038359"/>
    </source>
</evidence>
<evidence type="ECO:0000256" key="7">
    <source>
        <dbReference type="SAM" id="Phobius"/>
    </source>
</evidence>
<proteinExistence type="inferred from homology"/>
<dbReference type="InterPro" id="IPR052337">
    <property type="entry name" value="SAT4-like"/>
</dbReference>
<evidence type="ECO:0000313" key="10">
    <source>
        <dbReference type="Proteomes" id="UP000224634"/>
    </source>
</evidence>
<dbReference type="PANTHER" id="PTHR33048">
    <property type="entry name" value="PTH11-LIKE INTEGRAL MEMBRANE PROTEIN (AFU_ORTHOLOGUE AFUA_5G11245)"/>
    <property type="match status" value="1"/>
</dbReference>
<feature type="transmembrane region" description="Helical" evidence="7">
    <location>
        <begin position="143"/>
        <end position="163"/>
    </location>
</feature>
<dbReference type="InterPro" id="IPR049326">
    <property type="entry name" value="Rhodopsin_dom_fungi"/>
</dbReference>
<dbReference type="EMBL" id="PDNA01000041">
    <property type="protein sequence ID" value="PGH20362.1"/>
    <property type="molecule type" value="Genomic_DNA"/>
</dbReference>
<evidence type="ECO:0000256" key="2">
    <source>
        <dbReference type="ARBA" id="ARBA00022692"/>
    </source>
</evidence>
<evidence type="ECO:0000256" key="3">
    <source>
        <dbReference type="ARBA" id="ARBA00022989"/>
    </source>
</evidence>
<comment type="caution">
    <text evidence="9">The sequence shown here is derived from an EMBL/GenBank/DDBJ whole genome shotgun (WGS) entry which is preliminary data.</text>
</comment>
<name>A0A2B7YHM0_POLH7</name>
<evidence type="ECO:0000256" key="1">
    <source>
        <dbReference type="ARBA" id="ARBA00004141"/>
    </source>
</evidence>
<dbReference type="AlphaFoldDB" id="A0A2B7YHM0"/>
<keyword evidence="10" id="KW-1185">Reference proteome</keyword>
<feature type="domain" description="Rhodopsin" evidence="8">
    <location>
        <begin position="50"/>
        <end position="285"/>
    </location>
</feature>
<feature type="compositionally biased region" description="Low complexity" evidence="6">
    <location>
        <begin position="423"/>
        <end position="440"/>
    </location>
</feature>
<comment type="similarity">
    <text evidence="5">Belongs to the SAT4 family.</text>
</comment>
<dbReference type="GO" id="GO:0016020">
    <property type="term" value="C:membrane"/>
    <property type="evidence" value="ECO:0007669"/>
    <property type="project" value="UniProtKB-SubCell"/>
</dbReference>
<evidence type="ECO:0000259" key="8">
    <source>
        <dbReference type="Pfam" id="PF20684"/>
    </source>
</evidence>
<feature type="region of interest" description="Disordered" evidence="6">
    <location>
        <begin position="327"/>
        <end position="356"/>
    </location>
</feature>
<accession>A0A2B7YHM0</accession>
<feature type="transmembrane region" description="Helical" evidence="7">
    <location>
        <begin position="259"/>
        <end position="279"/>
    </location>
</feature>
<evidence type="ECO:0000256" key="6">
    <source>
        <dbReference type="SAM" id="MobiDB-lite"/>
    </source>
</evidence>
<evidence type="ECO:0000313" key="9">
    <source>
        <dbReference type="EMBL" id="PGH20362.1"/>
    </source>
</evidence>
<dbReference type="OrthoDB" id="5022096at2759"/>
<feature type="region of interest" description="Disordered" evidence="6">
    <location>
        <begin position="423"/>
        <end position="444"/>
    </location>
</feature>
<comment type="subcellular location">
    <subcellularLocation>
        <location evidence="1">Membrane</location>
        <topology evidence="1">Multi-pass membrane protein</topology>
    </subcellularLocation>
</comment>